<keyword evidence="12 19" id="KW-0560">Oxidoreductase</keyword>
<feature type="domain" description="Semialdehyde dehydrogenase NAD-binding" evidence="18">
    <location>
        <begin position="2"/>
        <end position="126"/>
    </location>
</feature>
<comment type="function">
    <text evidence="1">Catalyzes the NADPH-dependent formation of L-aspartate-semialdehyde (L-ASA) by the reductive dephosphorylation of L-aspartyl-4-phosphate.</text>
</comment>
<dbReference type="GO" id="GO:0009086">
    <property type="term" value="P:methionine biosynthetic process"/>
    <property type="evidence" value="ECO:0007669"/>
    <property type="project" value="UniProtKB-KW"/>
</dbReference>
<reference evidence="19" key="1">
    <citation type="submission" date="2022-02" db="EMBL/GenBank/DDBJ databases">
        <title>Vibrio sp. nov., a new bacterium isolated from Bohai sea, China.</title>
        <authorList>
            <person name="Yuan Y."/>
        </authorList>
    </citation>
    <scope>NUCLEOTIDE SEQUENCE</scope>
    <source>
        <strain evidence="19">DBSS07</strain>
    </source>
</reference>
<feature type="active site" description="Acyl-thioester intermediate" evidence="17">
    <location>
        <position position="139"/>
    </location>
</feature>
<dbReference type="EC" id="1.2.1.11" evidence="7 16"/>
<evidence type="ECO:0000256" key="4">
    <source>
        <dbReference type="ARBA" id="ARBA00005097"/>
    </source>
</evidence>
<evidence type="ECO:0000256" key="14">
    <source>
        <dbReference type="ARBA" id="ARBA00023167"/>
    </source>
</evidence>
<dbReference type="PIRSF" id="PIRSF000148">
    <property type="entry name" value="ASA_dh"/>
    <property type="match status" value="1"/>
</dbReference>
<name>A0A9X3CG64_9VIBR</name>
<comment type="subunit">
    <text evidence="6">Homodimer.</text>
</comment>
<evidence type="ECO:0000256" key="9">
    <source>
        <dbReference type="ARBA" id="ARBA00022697"/>
    </source>
</evidence>
<comment type="catalytic activity">
    <reaction evidence="15">
        <text>L-aspartate 4-semialdehyde + phosphate + NADP(+) = 4-phospho-L-aspartate + NADPH + H(+)</text>
        <dbReference type="Rhea" id="RHEA:24284"/>
        <dbReference type="ChEBI" id="CHEBI:15378"/>
        <dbReference type="ChEBI" id="CHEBI:43474"/>
        <dbReference type="ChEBI" id="CHEBI:57535"/>
        <dbReference type="ChEBI" id="CHEBI:57783"/>
        <dbReference type="ChEBI" id="CHEBI:58349"/>
        <dbReference type="ChEBI" id="CHEBI:537519"/>
        <dbReference type="EC" id="1.2.1.11"/>
    </reaction>
</comment>
<comment type="caution">
    <text evidence="19">The sequence shown here is derived from an EMBL/GenBank/DDBJ whole genome shotgun (WGS) entry which is preliminary data.</text>
</comment>
<evidence type="ECO:0000313" key="20">
    <source>
        <dbReference type="Proteomes" id="UP001155586"/>
    </source>
</evidence>
<keyword evidence="20" id="KW-1185">Reference proteome</keyword>
<accession>A0A9X3CG64</accession>
<dbReference type="GO" id="GO:0004073">
    <property type="term" value="F:aspartate-semialdehyde dehydrogenase activity"/>
    <property type="evidence" value="ECO:0007669"/>
    <property type="project" value="UniProtKB-UniRule"/>
</dbReference>
<dbReference type="GO" id="GO:0009097">
    <property type="term" value="P:isoleucine biosynthetic process"/>
    <property type="evidence" value="ECO:0007669"/>
    <property type="project" value="InterPro"/>
</dbReference>
<dbReference type="GO" id="GO:0009088">
    <property type="term" value="P:threonine biosynthetic process"/>
    <property type="evidence" value="ECO:0007669"/>
    <property type="project" value="UniProtKB-KW"/>
</dbReference>
<dbReference type="CDD" id="cd02314">
    <property type="entry name" value="VcASADH1_like_N"/>
    <property type="match status" value="1"/>
</dbReference>
<gene>
    <name evidence="19" type="primary">asd</name>
    <name evidence="19" type="ORF">MD483_15515</name>
</gene>
<dbReference type="SUPFAM" id="SSF55347">
    <property type="entry name" value="Glyceraldehyde-3-phosphate dehydrogenase-like, C-terminal domain"/>
    <property type="match status" value="1"/>
</dbReference>
<dbReference type="GO" id="GO:0050661">
    <property type="term" value="F:NADP binding"/>
    <property type="evidence" value="ECO:0007669"/>
    <property type="project" value="InterPro"/>
</dbReference>
<comment type="pathway">
    <text evidence="4">Amino-acid biosynthesis; L-threonine biosynthesis; L-threonine from L-aspartate: step 2/5.</text>
</comment>
<proteinExistence type="inferred from homology"/>
<keyword evidence="10" id="KW-0521">NADP</keyword>
<evidence type="ECO:0000256" key="12">
    <source>
        <dbReference type="ARBA" id="ARBA00023002"/>
    </source>
</evidence>
<evidence type="ECO:0000256" key="5">
    <source>
        <dbReference type="ARBA" id="ARBA00010584"/>
    </source>
</evidence>
<sequence length="376" mass="40916">MRVGLVGWRGMVGSVLMQRMVEEKDFDLIEPVFYSTSQVGIPAPLFANSKVGKDAGMLQDAFDIESLKQLDAVITCQGGGYTEKVYTALRQAGWKGYWIDAASTLRMDKDSIITLDPVNLAQIQQGIHSGTNTFVGGNCTVSLMLMALGGLYEKGMVEWMSAMTYQAASGAGAKNMRELISQMGVVNDCVSSELANPASSILDIDKKVADTIRSSSFPTDQFGAPLAGSLIPWIDVKRENGQSKEEWKAGVEANKILGLDGQPIPIDGTCVRIGAMRCHAQALTIKLKQNVPMDEIEEIIATHNDWVKVIPNDRDITAQELTPAKVTGTMSVPVGRLRKMSMGDDFLNAFTVGDQLLWGAAEPLRRTLRIILAEKQ</sequence>
<evidence type="ECO:0000256" key="3">
    <source>
        <dbReference type="ARBA" id="ARBA00005076"/>
    </source>
</evidence>
<evidence type="ECO:0000256" key="1">
    <source>
        <dbReference type="ARBA" id="ARBA00002492"/>
    </source>
</evidence>
<dbReference type="EMBL" id="JAKRRX010000100">
    <property type="protein sequence ID" value="MCW8335228.1"/>
    <property type="molecule type" value="Genomic_DNA"/>
</dbReference>
<keyword evidence="9" id="KW-0791">Threonine biosynthesis</keyword>
<dbReference type="Proteomes" id="UP001155586">
    <property type="component" value="Unassembled WGS sequence"/>
</dbReference>
<comment type="pathway">
    <text evidence="3">Amino-acid biosynthesis; L-lysine biosynthesis via DAP pathway; (S)-tetrahydrodipicolinate from L-aspartate: step 2/4.</text>
</comment>
<dbReference type="InterPro" id="IPR000534">
    <property type="entry name" value="Semialdehyde_DH_NAD-bd"/>
</dbReference>
<keyword evidence="13" id="KW-0457">Lysine biosynthesis</keyword>
<dbReference type="GO" id="GO:0019877">
    <property type="term" value="P:diaminopimelate biosynthetic process"/>
    <property type="evidence" value="ECO:0007669"/>
    <property type="project" value="UniProtKB-KW"/>
</dbReference>
<organism evidence="19 20">
    <name type="scientific">Vibrio paucivorans</name>
    <dbReference type="NCBI Taxonomy" id="2829489"/>
    <lineage>
        <taxon>Bacteria</taxon>
        <taxon>Pseudomonadati</taxon>
        <taxon>Pseudomonadota</taxon>
        <taxon>Gammaproteobacteria</taxon>
        <taxon>Vibrionales</taxon>
        <taxon>Vibrionaceae</taxon>
        <taxon>Vibrio</taxon>
    </lineage>
</organism>
<comment type="similarity">
    <text evidence="5">Belongs to the aspartate-semialdehyde dehydrogenase family.</text>
</comment>
<dbReference type="InterPro" id="IPR000319">
    <property type="entry name" value="Asp-semialdehyde_DH_CS"/>
</dbReference>
<dbReference type="Pfam" id="PF02774">
    <property type="entry name" value="Semialdhyde_dhC"/>
    <property type="match status" value="1"/>
</dbReference>
<dbReference type="GO" id="GO:0046983">
    <property type="term" value="F:protein dimerization activity"/>
    <property type="evidence" value="ECO:0007669"/>
    <property type="project" value="InterPro"/>
</dbReference>
<evidence type="ECO:0000256" key="11">
    <source>
        <dbReference type="ARBA" id="ARBA00022915"/>
    </source>
</evidence>
<feature type="active site" description="Proton acceptor" evidence="17">
    <location>
        <position position="279"/>
    </location>
</feature>
<dbReference type="CDD" id="cd23938">
    <property type="entry name" value="ASADH_C_bac_like"/>
    <property type="match status" value="1"/>
</dbReference>
<dbReference type="InterPro" id="IPR012280">
    <property type="entry name" value="Semialdhyde_DH_dimer_dom"/>
</dbReference>
<evidence type="ECO:0000256" key="17">
    <source>
        <dbReference type="PIRSR" id="PIRSR000148-1"/>
    </source>
</evidence>
<dbReference type="NCBIfam" id="TIGR01745">
    <property type="entry name" value="asd_gamma"/>
    <property type="match status" value="1"/>
</dbReference>
<evidence type="ECO:0000256" key="10">
    <source>
        <dbReference type="ARBA" id="ARBA00022857"/>
    </source>
</evidence>
<evidence type="ECO:0000256" key="16">
    <source>
        <dbReference type="NCBIfam" id="TIGR01745"/>
    </source>
</evidence>
<evidence type="ECO:0000256" key="13">
    <source>
        <dbReference type="ARBA" id="ARBA00023154"/>
    </source>
</evidence>
<dbReference type="GO" id="GO:0009089">
    <property type="term" value="P:lysine biosynthetic process via diaminopimelate"/>
    <property type="evidence" value="ECO:0007669"/>
    <property type="project" value="UniProtKB-UniRule"/>
</dbReference>
<dbReference type="InterPro" id="IPR036291">
    <property type="entry name" value="NAD(P)-bd_dom_sf"/>
</dbReference>
<comment type="pathway">
    <text evidence="2">Amino-acid biosynthesis; L-methionine biosynthesis via de novo pathway; L-homoserine from L-aspartate: step 2/3.</text>
</comment>
<dbReference type="InterPro" id="IPR011534">
    <property type="entry name" value="Asp_ADH_gamma-type"/>
</dbReference>
<dbReference type="RefSeq" id="WP_265688440.1">
    <property type="nucleotide sequence ID" value="NZ_JAKRRX010000100.1"/>
</dbReference>
<dbReference type="Gene3D" id="3.40.50.720">
    <property type="entry name" value="NAD(P)-binding Rossmann-like Domain"/>
    <property type="match status" value="1"/>
</dbReference>
<evidence type="ECO:0000256" key="2">
    <source>
        <dbReference type="ARBA" id="ARBA00005021"/>
    </source>
</evidence>
<dbReference type="Gene3D" id="3.30.360.10">
    <property type="entry name" value="Dihydrodipicolinate Reductase, domain 2"/>
    <property type="match status" value="1"/>
</dbReference>
<dbReference type="GO" id="GO:0051287">
    <property type="term" value="F:NAD binding"/>
    <property type="evidence" value="ECO:0007669"/>
    <property type="project" value="InterPro"/>
</dbReference>
<dbReference type="PANTHER" id="PTHR46278:SF4">
    <property type="entry name" value="ASPARTATE-SEMIALDEHYDE DEHYDROGENASE"/>
    <property type="match status" value="1"/>
</dbReference>
<keyword evidence="8" id="KW-0028">Amino-acid biosynthesis</keyword>
<dbReference type="AlphaFoldDB" id="A0A9X3CG64"/>
<dbReference type="PANTHER" id="PTHR46278">
    <property type="entry name" value="DEHYDROGENASE, PUTATIVE-RELATED"/>
    <property type="match status" value="1"/>
</dbReference>
<dbReference type="SMART" id="SM00859">
    <property type="entry name" value="Semialdhyde_dh"/>
    <property type="match status" value="1"/>
</dbReference>
<evidence type="ECO:0000313" key="19">
    <source>
        <dbReference type="EMBL" id="MCW8335228.1"/>
    </source>
</evidence>
<dbReference type="PROSITE" id="PS01103">
    <property type="entry name" value="ASD"/>
    <property type="match status" value="1"/>
</dbReference>
<evidence type="ECO:0000256" key="8">
    <source>
        <dbReference type="ARBA" id="ARBA00022605"/>
    </source>
</evidence>
<evidence type="ECO:0000256" key="7">
    <source>
        <dbReference type="ARBA" id="ARBA00013120"/>
    </source>
</evidence>
<evidence type="ECO:0000256" key="15">
    <source>
        <dbReference type="ARBA" id="ARBA00047891"/>
    </source>
</evidence>
<keyword evidence="14" id="KW-0486">Methionine biosynthesis</keyword>
<evidence type="ECO:0000259" key="18">
    <source>
        <dbReference type="SMART" id="SM00859"/>
    </source>
</evidence>
<keyword evidence="11" id="KW-0220">Diaminopimelate biosynthesis</keyword>
<dbReference type="Pfam" id="PF01118">
    <property type="entry name" value="Semialdhyde_dh"/>
    <property type="match status" value="1"/>
</dbReference>
<evidence type="ECO:0000256" key="6">
    <source>
        <dbReference type="ARBA" id="ARBA00011738"/>
    </source>
</evidence>
<dbReference type="SUPFAM" id="SSF51735">
    <property type="entry name" value="NAD(P)-binding Rossmann-fold domains"/>
    <property type="match status" value="1"/>
</dbReference>
<protein>
    <recommendedName>
        <fullName evidence="7 16">Aspartate-semialdehyde dehydrogenase</fullName>
        <ecNumber evidence="7 16">1.2.1.11</ecNumber>
    </recommendedName>
</protein>
<dbReference type="NCBIfam" id="NF005144">
    <property type="entry name" value="PRK06598.1"/>
    <property type="match status" value="1"/>
</dbReference>